<organism evidence="2">
    <name type="scientific">Hexamita inflata</name>
    <dbReference type="NCBI Taxonomy" id="28002"/>
    <lineage>
        <taxon>Eukaryota</taxon>
        <taxon>Metamonada</taxon>
        <taxon>Diplomonadida</taxon>
        <taxon>Hexamitidae</taxon>
        <taxon>Hexamitinae</taxon>
        <taxon>Hexamita</taxon>
    </lineage>
</organism>
<evidence type="ECO:0000313" key="2">
    <source>
        <dbReference type="EMBL" id="CAI9933345.1"/>
    </source>
</evidence>
<comment type="caution">
    <text evidence="2">The sequence shown here is derived from an EMBL/GenBank/DDBJ whole genome shotgun (WGS) entry which is preliminary data.</text>
</comment>
<feature type="coiled-coil region" evidence="1">
    <location>
        <begin position="302"/>
        <end position="336"/>
    </location>
</feature>
<reference evidence="2" key="1">
    <citation type="submission" date="2023-06" db="EMBL/GenBank/DDBJ databases">
        <authorList>
            <person name="Kurt Z."/>
        </authorList>
    </citation>
    <scope>NUCLEOTIDE SEQUENCE</scope>
</reference>
<protein>
    <submittedName>
        <fullName evidence="2">CD209 antigen-like protein</fullName>
    </submittedName>
    <submittedName>
        <fullName evidence="3">CD209_antigen-like protein</fullName>
    </submittedName>
</protein>
<dbReference type="AlphaFoldDB" id="A0AA86P7Z4"/>
<evidence type="ECO:0000313" key="4">
    <source>
        <dbReference type="Proteomes" id="UP001642409"/>
    </source>
</evidence>
<proteinExistence type="predicted"/>
<dbReference type="EMBL" id="CATOUU010000531">
    <property type="protein sequence ID" value="CAI9933345.1"/>
    <property type="molecule type" value="Genomic_DNA"/>
</dbReference>
<name>A0AA86P7Z4_9EUKA</name>
<gene>
    <name evidence="2" type="ORF">HINF_LOCUS20990</name>
    <name evidence="3" type="ORF">HINF_LOCUS2536</name>
</gene>
<evidence type="ECO:0000256" key="1">
    <source>
        <dbReference type="SAM" id="Coils"/>
    </source>
</evidence>
<reference evidence="3 4" key="2">
    <citation type="submission" date="2024-07" db="EMBL/GenBank/DDBJ databases">
        <authorList>
            <person name="Akdeniz Z."/>
        </authorList>
    </citation>
    <scope>NUCLEOTIDE SEQUENCE [LARGE SCALE GENOMIC DNA]</scope>
</reference>
<accession>A0AA86P7Z4</accession>
<keyword evidence="1" id="KW-0175">Coiled coil</keyword>
<dbReference type="Proteomes" id="UP001642409">
    <property type="component" value="Unassembled WGS sequence"/>
</dbReference>
<keyword evidence="4" id="KW-1185">Reference proteome</keyword>
<evidence type="ECO:0000313" key="3">
    <source>
        <dbReference type="EMBL" id="CAL5973759.1"/>
    </source>
</evidence>
<dbReference type="EMBL" id="CAXDID020000004">
    <property type="protein sequence ID" value="CAL5973759.1"/>
    <property type="molecule type" value="Genomic_DNA"/>
</dbReference>
<sequence>MLIQIISLQIQIQPKASIICDNTLFKNQQAINYCAKSSEVFSAVNALLTFQSRSESNLFVYVQKMQNSQITLQINLSYSVSFSLFGLSSELSLTICKFTLNLLQNALNASSICNICDFVLIQSHVQFIAFGQVISGLVRSSNQININQSFIQVRIRAELFSSAVIFQVQINSVINLERVNISGYLTGSAESGVINQRAENNQINIESVQICSNLNNFGNGVIFNQQPISNCDICENSFYVYGICSNETENLILDNTGFKKLCSNNFVYTDKCVCSEGYVLNGSQCVNLMQVLSNSVYSQIQISDAQTALTKVQTQTNNLETEIQTIKDSLTQEKEDRSSADEQIQTQLQQLKVQVEQNNASQVDLTQINNQITALTQKTIQNENNLTVVNSSVQAELYKLKTDLNNTNNSLNTLNSTIIDLSSGTLKTQLNQINANIAAINYNMTNMRSEYINLYNSLTSQTAVQQNQIYNQQAQLNQFRSEFLIANNTQSNQLNILQNNIFTLNTSVCQLSSNVSSLNASVYDLKANVTYLKANLSKQSDLINYLDSNITQLDFNIYQNNSILNSQIVYLDQKMLTFMNEAITNHSQIENKINQLTLNQTQFFNDFSTLDSSVQTLKTNLATLTQEHNTFKTQQYARDQNQDIVINDLKAQIAQLKTEMANALKTKADKKPKCLDIMFNDLDVDYSYPFFNKAQSICCAAGYGLSGMAQSAGMLTFNYICANKQRAVILSGAASTITSQVTAFCGVFPCSPNISTDDKYYG</sequence>